<comment type="caution">
    <text evidence="2">The sequence shown here is derived from an EMBL/GenBank/DDBJ whole genome shotgun (WGS) entry which is preliminary data.</text>
</comment>
<dbReference type="EMBL" id="SCKG01000015">
    <property type="protein sequence ID" value="TDH03178.1"/>
    <property type="molecule type" value="Genomic_DNA"/>
</dbReference>
<evidence type="ECO:0000313" key="2">
    <source>
        <dbReference type="EMBL" id="TDH03178.1"/>
    </source>
</evidence>
<evidence type="ECO:0000256" key="1">
    <source>
        <dbReference type="SAM" id="MobiDB-lite"/>
    </source>
</evidence>
<dbReference type="AlphaFoldDB" id="A0A484CMS1"/>
<sequence length="174" mass="19603">MVQDQKGNRLGPTRYLHLVSSVHLLHLGHLHQLPSLEMSSGPGLKPNPARTSALPWQLPCSSSSLSRTRKLGPLSAARTHLLWMLWPGHSPLHPGLQILRLHHQQQLRPQQDWGLLLLPLQHSSLRTRTSAFPMELTADPQSPTETDLGILGQIQQSWPEEKGRGRMQRDTYTL</sequence>
<organism evidence="2 3">
    <name type="scientific">Perca flavescens</name>
    <name type="common">American yellow perch</name>
    <name type="synonym">Morone flavescens</name>
    <dbReference type="NCBI Taxonomy" id="8167"/>
    <lineage>
        <taxon>Eukaryota</taxon>
        <taxon>Metazoa</taxon>
        <taxon>Chordata</taxon>
        <taxon>Craniata</taxon>
        <taxon>Vertebrata</taxon>
        <taxon>Euteleostomi</taxon>
        <taxon>Actinopterygii</taxon>
        <taxon>Neopterygii</taxon>
        <taxon>Teleostei</taxon>
        <taxon>Neoteleostei</taxon>
        <taxon>Acanthomorphata</taxon>
        <taxon>Eupercaria</taxon>
        <taxon>Perciformes</taxon>
        <taxon>Percoidei</taxon>
        <taxon>Percidae</taxon>
        <taxon>Percinae</taxon>
        <taxon>Perca</taxon>
    </lineage>
</organism>
<dbReference type="Proteomes" id="UP000295070">
    <property type="component" value="Chromosome 15"/>
</dbReference>
<accession>A0A484CMS1</accession>
<feature type="compositionally biased region" description="Basic and acidic residues" evidence="1">
    <location>
        <begin position="159"/>
        <end position="174"/>
    </location>
</feature>
<keyword evidence="3" id="KW-1185">Reference proteome</keyword>
<proteinExistence type="predicted"/>
<feature type="region of interest" description="Disordered" evidence="1">
    <location>
        <begin position="155"/>
        <end position="174"/>
    </location>
</feature>
<reference evidence="2 3" key="1">
    <citation type="submission" date="2019-01" db="EMBL/GenBank/DDBJ databases">
        <title>A chromosome-scale genome assembly of the yellow perch, Perca flavescens.</title>
        <authorList>
            <person name="Feron R."/>
            <person name="Morvezen R."/>
            <person name="Bestin A."/>
            <person name="Haffray P."/>
            <person name="Klopp C."/>
            <person name="Zahm M."/>
            <person name="Cabau C."/>
            <person name="Roques C."/>
            <person name="Donnadieu C."/>
            <person name="Bouchez O."/>
            <person name="Christie M."/>
            <person name="Larson W."/>
            <person name="Guiguen Y."/>
        </authorList>
    </citation>
    <scope>NUCLEOTIDE SEQUENCE [LARGE SCALE GENOMIC DNA]</scope>
    <source>
        <strain evidence="2">YP-PL-M2</strain>
        <tissue evidence="2">Blood</tissue>
    </source>
</reference>
<protein>
    <submittedName>
        <fullName evidence="2">Uncharacterized protein</fullName>
    </submittedName>
</protein>
<name>A0A484CMS1_PERFV</name>
<evidence type="ECO:0000313" key="3">
    <source>
        <dbReference type="Proteomes" id="UP000295070"/>
    </source>
</evidence>
<gene>
    <name evidence="2" type="ORF">EPR50_G00160340</name>
</gene>